<organism evidence="1 2">
    <name type="scientific">Phytophthora pseudosyringae</name>
    <dbReference type="NCBI Taxonomy" id="221518"/>
    <lineage>
        <taxon>Eukaryota</taxon>
        <taxon>Sar</taxon>
        <taxon>Stramenopiles</taxon>
        <taxon>Oomycota</taxon>
        <taxon>Peronosporomycetes</taxon>
        <taxon>Peronosporales</taxon>
        <taxon>Peronosporaceae</taxon>
        <taxon>Phytophthora</taxon>
    </lineage>
</organism>
<gene>
    <name evidence="1" type="ORF">PHYPSEUDO_015131</name>
</gene>
<keyword evidence="2" id="KW-1185">Reference proteome</keyword>
<comment type="caution">
    <text evidence="1">The sequence shown here is derived from an EMBL/GenBank/DDBJ whole genome shotgun (WGS) entry which is preliminary data.</text>
</comment>
<name>A0A8T1V4H3_9STRA</name>
<accession>A0A8T1V4H3</accession>
<proteinExistence type="predicted"/>
<dbReference type="AlphaFoldDB" id="A0A8T1V4H3"/>
<reference evidence="1" key="1">
    <citation type="submission" date="2021-02" db="EMBL/GenBank/DDBJ databases">
        <authorList>
            <person name="Palmer J.M."/>
        </authorList>
    </citation>
    <scope>NUCLEOTIDE SEQUENCE</scope>
    <source>
        <strain evidence="1">SCRP734</strain>
    </source>
</reference>
<dbReference type="Proteomes" id="UP000694044">
    <property type="component" value="Unassembled WGS sequence"/>
</dbReference>
<dbReference type="EMBL" id="JAGDFM010000901">
    <property type="protein sequence ID" value="KAG7375846.1"/>
    <property type="molecule type" value="Genomic_DNA"/>
</dbReference>
<evidence type="ECO:0000313" key="2">
    <source>
        <dbReference type="Proteomes" id="UP000694044"/>
    </source>
</evidence>
<protein>
    <submittedName>
        <fullName evidence="1">Uncharacterized protein</fullName>
    </submittedName>
</protein>
<sequence length="131" mass="14303">MFVDTSSGAEVSTDAMGSPQKTFLRKFSAFLSKEMTDALESANTSALIEEATVVRLVTSFYDAPTIDVLPSFTPTPPSKVKFKRLIRVNKQGCDIKSSAKLLQKTLQLLAKSEAEVENRLSSPNSSEQGRL</sequence>
<evidence type="ECO:0000313" key="1">
    <source>
        <dbReference type="EMBL" id="KAG7375846.1"/>
    </source>
</evidence>